<dbReference type="InterPro" id="IPR036425">
    <property type="entry name" value="MoaB/Mog-like_dom_sf"/>
</dbReference>
<dbReference type="AlphaFoldDB" id="A0A9D1D6D5"/>
<dbReference type="Pfam" id="PF00994">
    <property type="entry name" value="MoCF_biosynth"/>
    <property type="match status" value="1"/>
</dbReference>
<evidence type="ECO:0000313" key="3">
    <source>
        <dbReference type="Proteomes" id="UP000824258"/>
    </source>
</evidence>
<dbReference type="EMBL" id="DVGD01000038">
    <property type="protein sequence ID" value="HIR09010.1"/>
    <property type="molecule type" value="Genomic_DNA"/>
</dbReference>
<gene>
    <name evidence="2" type="ORF">IAA70_01255</name>
</gene>
<evidence type="ECO:0000259" key="1">
    <source>
        <dbReference type="SMART" id="SM00852"/>
    </source>
</evidence>
<dbReference type="CDD" id="cd03522">
    <property type="entry name" value="MoeA_like"/>
    <property type="match status" value="1"/>
</dbReference>
<accession>A0A9D1D6D5</accession>
<protein>
    <submittedName>
        <fullName evidence="2">Molybdopterin-binding protein</fullName>
    </submittedName>
</protein>
<reference evidence="2" key="1">
    <citation type="submission" date="2020-10" db="EMBL/GenBank/DDBJ databases">
        <authorList>
            <person name="Gilroy R."/>
        </authorList>
    </citation>
    <scope>NUCLEOTIDE SEQUENCE</scope>
    <source>
        <strain evidence="2">ChiHjej9B8-7071</strain>
    </source>
</reference>
<dbReference type="SUPFAM" id="SSF53218">
    <property type="entry name" value="Molybdenum cofactor biosynthesis proteins"/>
    <property type="match status" value="1"/>
</dbReference>
<feature type="non-terminal residue" evidence="2">
    <location>
        <position position="272"/>
    </location>
</feature>
<dbReference type="InterPro" id="IPR001453">
    <property type="entry name" value="MoaB/Mog_dom"/>
</dbReference>
<proteinExistence type="predicted"/>
<sequence>MKLIPVQEAVGHVLCHDLTRIVRGEFKGPQFRKGHVVTEEDIPMLLSMGKEHLYVWEMEPGMLHENDGAEALCALCFGENMARSEVKEGKIELTATCDGLFRVDTARLTAVNMIEELMIATRHSNTPVKAGDKLCGTRVIPLVIREKKLQAAREAAGDKPLLEVLPYRRKTVGVVTTGSEVFHGRIQDTFTPVIVDKLRAYGMEMTVHELSDDGMDNIVAAIEKVRKAGVDLVLCTGGMSVDPDDNTPGAIKTSGAKIVTYGAPVLPGAMFL</sequence>
<dbReference type="Gene3D" id="3.40.980.10">
    <property type="entry name" value="MoaB/Mog-like domain"/>
    <property type="match status" value="1"/>
</dbReference>
<name>A0A9D1D6D5_9FIRM</name>
<feature type="domain" description="MoaB/Mog" evidence="1">
    <location>
        <begin position="173"/>
        <end position="272"/>
    </location>
</feature>
<evidence type="ECO:0000313" key="2">
    <source>
        <dbReference type="EMBL" id="HIR09010.1"/>
    </source>
</evidence>
<dbReference type="SMART" id="SM00852">
    <property type="entry name" value="MoCF_biosynth"/>
    <property type="match status" value="1"/>
</dbReference>
<comment type="caution">
    <text evidence="2">The sequence shown here is derived from an EMBL/GenBank/DDBJ whole genome shotgun (WGS) entry which is preliminary data.</text>
</comment>
<organism evidence="2 3">
    <name type="scientific">Candidatus Avoscillospira stercoripullorum</name>
    <dbReference type="NCBI Taxonomy" id="2840709"/>
    <lineage>
        <taxon>Bacteria</taxon>
        <taxon>Bacillati</taxon>
        <taxon>Bacillota</taxon>
        <taxon>Clostridia</taxon>
        <taxon>Eubacteriales</taxon>
        <taxon>Oscillospiraceae</taxon>
        <taxon>Oscillospiraceae incertae sedis</taxon>
        <taxon>Candidatus Avoscillospira</taxon>
    </lineage>
</organism>
<dbReference type="Proteomes" id="UP000824258">
    <property type="component" value="Unassembled WGS sequence"/>
</dbReference>
<reference evidence="2" key="2">
    <citation type="journal article" date="2021" name="PeerJ">
        <title>Extensive microbial diversity within the chicken gut microbiome revealed by metagenomics and culture.</title>
        <authorList>
            <person name="Gilroy R."/>
            <person name="Ravi A."/>
            <person name="Getino M."/>
            <person name="Pursley I."/>
            <person name="Horton D.L."/>
            <person name="Alikhan N.F."/>
            <person name="Baker D."/>
            <person name="Gharbi K."/>
            <person name="Hall N."/>
            <person name="Watson M."/>
            <person name="Adriaenssens E.M."/>
            <person name="Foster-Nyarko E."/>
            <person name="Jarju S."/>
            <person name="Secka A."/>
            <person name="Antonio M."/>
            <person name="Oren A."/>
            <person name="Chaudhuri R.R."/>
            <person name="La Ragione R."/>
            <person name="Hildebrand F."/>
            <person name="Pallen M.J."/>
        </authorList>
    </citation>
    <scope>NUCLEOTIDE SEQUENCE</scope>
    <source>
        <strain evidence="2">ChiHjej9B8-7071</strain>
    </source>
</reference>